<evidence type="ECO:0000313" key="2">
    <source>
        <dbReference type="Proteomes" id="UP000026915"/>
    </source>
</evidence>
<dbReference type="Proteomes" id="UP000026915">
    <property type="component" value="Chromosome 2"/>
</dbReference>
<keyword evidence="2" id="KW-1185">Reference proteome</keyword>
<dbReference type="InParanoid" id="A0A061ED52"/>
<reference evidence="1 2" key="1">
    <citation type="journal article" date="2013" name="Genome Biol.">
        <title>The genome sequence of the most widely cultivated cacao type and its use to identify candidate genes regulating pod color.</title>
        <authorList>
            <person name="Motamayor J.C."/>
            <person name="Mockaitis K."/>
            <person name="Schmutz J."/>
            <person name="Haiminen N."/>
            <person name="Iii D.L."/>
            <person name="Cornejo O."/>
            <person name="Findley S.D."/>
            <person name="Zheng P."/>
            <person name="Utro F."/>
            <person name="Royaert S."/>
            <person name="Saski C."/>
            <person name="Jenkins J."/>
            <person name="Podicheti R."/>
            <person name="Zhao M."/>
            <person name="Scheffler B.E."/>
            <person name="Stack J.C."/>
            <person name="Feltus F.A."/>
            <person name="Mustiga G.M."/>
            <person name="Amores F."/>
            <person name="Phillips W."/>
            <person name="Marelli J.P."/>
            <person name="May G.D."/>
            <person name="Shapiro H."/>
            <person name="Ma J."/>
            <person name="Bustamante C.D."/>
            <person name="Schnell R.J."/>
            <person name="Main D."/>
            <person name="Gilbert D."/>
            <person name="Parida L."/>
            <person name="Kuhn D.N."/>
        </authorList>
    </citation>
    <scope>NUCLEOTIDE SEQUENCE [LARGE SCALE GENOMIC DNA]</scope>
    <source>
        <strain evidence="2">cv. Matina 1-6</strain>
    </source>
</reference>
<dbReference type="Gramene" id="EOY00164">
    <property type="protein sequence ID" value="EOY00164"/>
    <property type="gene ID" value="TCM_009826"/>
</dbReference>
<sequence>MYLIKEKSKTLDKFKVFKTKVEKQLRKIITTVKSDKGDKYYGRHDINRQQKGLNKFLASDILNLMK</sequence>
<dbReference type="AlphaFoldDB" id="A0A061ED52"/>
<organism evidence="1 2">
    <name type="scientific">Theobroma cacao</name>
    <name type="common">Cacao</name>
    <name type="synonym">Cocoa</name>
    <dbReference type="NCBI Taxonomy" id="3641"/>
    <lineage>
        <taxon>Eukaryota</taxon>
        <taxon>Viridiplantae</taxon>
        <taxon>Streptophyta</taxon>
        <taxon>Embryophyta</taxon>
        <taxon>Tracheophyta</taxon>
        <taxon>Spermatophyta</taxon>
        <taxon>Magnoliopsida</taxon>
        <taxon>eudicotyledons</taxon>
        <taxon>Gunneridae</taxon>
        <taxon>Pentapetalae</taxon>
        <taxon>rosids</taxon>
        <taxon>malvids</taxon>
        <taxon>Malvales</taxon>
        <taxon>Malvaceae</taxon>
        <taxon>Byttnerioideae</taxon>
        <taxon>Theobroma</taxon>
    </lineage>
</organism>
<name>A0A061ED52_THECC</name>
<accession>A0A061ED52</accession>
<dbReference type="EMBL" id="CM001880">
    <property type="protein sequence ID" value="EOY00164.1"/>
    <property type="molecule type" value="Genomic_DNA"/>
</dbReference>
<protein>
    <submittedName>
        <fullName evidence="1">Uncharacterized protein</fullName>
    </submittedName>
</protein>
<evidence type="ECO:0000313" key="1">
    <source>
        <dbReference type="EMBL" id="EOY00164.1"/>
    </source>
</evidence>
<proteinExistence type="predicted"/>
<dbReference type="HOGENOM" id="CLU_2836361_0_0_1"/>
<gene>
    <name evidence="1" type="ORF">TCM_009826</name>
</gene>